<evidence type="ECO:0000313" key="2">
    <source>
        <dbReference type="Proteomes" id="UP000182744"/>
    </source>
</evidence>
<proteinExistence type="predicted"/>
<evidence type="ECO:0000313" key="1">
    <source>
        <dbReference type="EMBL" id="SDE31594.1"/>
    </source>
</evidence>
<accession>A0A1G7BWU4</accession>
<reference evidence="2" key="1">
    <citation type="submission" date="2016-10" db="EMBL/GenBank/DDBJ databases">
        <authorList>
            <person name="Varghese N."/>
        </authorList>
    </citation>
    <scope>NUCLEOTIDE SEQUENCE [LARGE SCALE GENOMIC DNA]</scope>
    <source>
        <strain evidence="2">DSM 20639</strain>
    </source>
</reference>
<organism evidence="1 2">
    <name type="scientific">Actinobaculum suis</name>
    <dbReference type="NCBI Taxonomy" id="1657"/>
    <lineage>
        <taxon>Bacteria</taxon>
        <taxon>Bacillati</taxon>
        <taxon>Actinomycetota</taxon>
        <taxon>Actinomycetes</taxon>
        <taxon>Actinomycetales</taxon>
        <taxon>Actinomycetaceae</taxon>
        <taxon>Actinobaculum</taxon>
    </lineage>
</organism>
<dbReference type="AlphaFoldDB" id="A0A1G7BWU4"/>
<gene>
    <name evidence="1" type="ORF">SAMN05421878_10619</name>
</gene>
<keyword evidence="2" id="KW-1185">Reference proteome</keyword>
<dbReference type="Proteomes" id="UP000182744">
    <property type="component" value="Unassembled WGS sequence"/>
</dbReference>
<protein>
    <submittedName>
        <fullName evidence="1">Uncharacterized protein</fullName>
    </submittedName>
</protein>
<name>A0A1G7BWU4_9ACTO</name>
<dbReference type="EMBL" id="FNAU01000006">
    <property type="protein sequence ID" value="SDE31594.1"/>
    <property type="molecule type" value="Genomic_DNA"/>
</dbReference>
<sequence length="94" mass="10264">MPAEIELSACGTHSPRFTEESILRASCGKYFPRFVRKVFSTPAESFLRNWLERGRGEAHHQISLRAETHVSLGQTGATLGVVLIFPEPGGPALG</sequence>